<accession>A0A969PWY2</accession>
<dbReference type="InterPro" id="IPR052021">
    <property type="entry name" value="Type-I_RS_S_subunit"/>
</dbReference>
<evidence type="ECO:0000313" key="6">
    <source>
        <dbReference type="Proteomes" id="UP000752012"/>
    </source>
</evidence>
<dbReference type="Proteomes" id="UP000752012">
    <property type="component" value="Unassembled WGS sequence"/>
</dbReference>
<evidence type="ECO:0000256" key="3">
    <source>
        <dbReference type="ARBA" id="ARBA00023125"/>
    </source>
</evidence>
<dbReference type="InterPro" id="IPR044946">
    <property type="entry name" value="Restrct_endonuc_typeI_TRD_sf"/>
</dbReference>
<evidence type="ECO:0000259" key="4">
    <source>
        <dbReference type="Pfam" id="PF01420"/>
    </source>
</evidence>
<evidence type="ECO:0000256" key="1">
    <source>
        <dbReference type="ARBA" id="ARBA00010923"/>
    </source>
</evidence>
<dbReference type="RefSeq" id="WP_168009738.1">
    <property type="nucleotide sequence ID" value="NZ_JAATHJ010000055.1"/>
</dbReference>
<reference evidence="5 6" key="1">
    <citation type="submission" date="2020-03" db="EMBL/GenBank/DDBJ databases">
        <title>Assessment of the enzymatic potential of alkaline-tolerant lipase obtained from Bacillus luteus H11 (technogenic soil) for the bioremediation of saline soils contaminated with petroleum substances.</title>
        <authorList>
            <person name="Kalwasinska A."/>
        </authorList>
    </citation>
    <scope>NUCLEOTIDE SEQUENCE [LARGE SCALE GENOMIC DNA]</scope>
    <source>
        <strain evidence="5 6">H11</strain>
    </source>
</reference>
<dbReference type="EMBL" id="JAATHJ010000055">
    <property type="protein sequence ID" value="NJP39393.1"/>
    <property type="molecule type" value="Genomic_DNA"/>
</dbReference>
<organism evidence="5 6">
    <name type="scientific">Alkalicoccus luteus</name>
    <dbReference type="NCBI Taxonomy" id="1237094"/>
    <lineage>
        <taxon>Bacteria</taxon>
        <taxon>Bacillati</taxon>
        <taxon>Bacillota</taxon>
        <taxon>Bacilli</taxon>
        <taxon>Bacillales</taxon>
        <taxon>Bacillaceae</taxon>
        <taxon>Alkalicoccus</taxon>
    </lineage>
</organism>
<feature type="domain" description="Type I restriction modification DNA specificity" evidence="4">
    <location>
        <begin position="3"/>
        <end position="53"/>
    </location>
</feature>
<dbReference type="Pfam" id="PF01420">
    <property type="entry name" value="Methylase_S"/>
    <property type="match status" value="1"/>
</dbReference>
<dbReference type="PANTHER" id="PTHR30408:SF12">
    <property type="entry name" value="TYPE I RESTRICTION ENZYME MJAVIII SPECIFICITY SUBUNIT"/>
    <property type="match status" value="1"/>
</dbReference>
<keyword evidence="3" id="KW-0238">DNA-binding</keyword>
<protein>
    <submittedName>
        <fullName evidence="5">Restriction endonuclease subunit S</fullName>
    </submittedName>
</protein>
<dbReference type="GO" id="GO:0003677">
    <property type="term" value="F:DNA binding"/>
    <property type="evidence" value="ECO:0007669"/>
    <property type="project" value="UniProtKB-KW"/>
</dbReference>
<keyword evidence="2" id="KW-0680">Restriction system</keyword>
<gene>
    <name evidence="5" type="ORF">HCN83_17615</name>
</gene>
<dbReference type="AlphaFoldDB" id="A0A969PWY2"/>
<dbReference type="Gene3D" id="3.90.220.20">
    <property type="entry name" value="DNA methylase specificity domains"/>
    <property type="match status" value="1"/>
</dbReference>
<comment type="similarity">
    <text evidence="1">Belongs to the type-I restriction system S methylase family.</text>
</comment>
<keyword evidence="5" id="KW-0255">Endonuclease</keyword>
<dbReference type="GO" id="GO:0009307">
    <property type="term" value="P:DNA restriction-modification system"/>
    <property type="evidence" value="ECO:0007669"/>
    <property type="project" value="UniProtKB-KW"/>
</dbReference>
<dbReference type="InterPro" id="IPR000055">
    <property type="entry name" value="Restrct_endonuc_typeI_TRD"/>
</dbReference>
<name>A0A969PWY2_9BACI</name>
<comment type="caution">
    <text evidence="5">The sequence shown here is derived from an EMBL/GenBank/DDBJ whole genome shotgun (WGS) entry which is preliminary data.</text>
</comment>
<sequence>MKTTGSTFTEISGKQLAKMKIHIPTFQEQQKIGKFFKKLDDSIATHEKELELLQEIKKGFLQKMFV</sequence>
<keyword evidence="5" id="KW-0378">Hydrolase</keyword>
<dbReference type="PANTHER" id="PTHR30408">
    <property type="entry name" value="TYPE-1 RESTRICTION ENZYME ECOKI SPECIFICITY PROTEIN"/>
    <property type="match status" value="1"/>
</dbReference>
<proteinExistence type="inferred from homology"/>
<dbReference type="GO" id="GO:0004519">
    <property type="term" value="F:endonuclease activity"/>
    <property type="evidence" value="ECO:0007669"/>
    <property type="project" value="UniProtKB-KW"/>
</dbReference>
<keyword evidence="5" id="KW-0540">Nuclease</keyword>
<evidence type="ECO:0000256" key="2">
    <source>
        <dbReference type="ARBA" id="ARBA00022747"/>
    </source>
</evidence>
<dbReference type="SUPFAM" id="SSF116734">
    <property type="entry name" value="DNA methylase specificity domain"/>
    <property type="match status" value="1"/>
</dbReference>
<evidence type="ECO:0000313" key="5">
    <source>
        <dbReference type="EMBL" id="NJP39393.1"/>
    </source>
</evidence>
<keyword evidence="6" id="KW-1185">Reference proteome</keyword>